<evidence type="ECO:0000256" key="2">
    <source>
        <dbReference type="ARBA" id="ARBA00008779"/>
    </source>
</evidence>
<dbReference type="Proteomes" id="UP000322214">
    <property type="component" value="Chromosome"/>
</dbReference>
<dbReference type="AlphaFoldDB" id="A0A5B9PIH6"/>
<reference evidence="9 10" key="1">
    <citation type="submission" date="2019-08" db="EMBL/GenBank/DDBJ databases">
        <title>Deep-cultivation of Planctomycetes and their phenomic and genomic characterization uncovers novel biology.</title>
        <authorList>
            <person name="Wiegand S."/>
            <person name="Jogler M."/>
            <person name="Boedeker C."/>
            <person name="Pinto D."/>
            <person name="Vollmers J."/>
            <person name="Rivas-Marin E."/>
            <person name="Kohn T."/>
            <person name="Peeters S.H."/>
            <person name="Heuer A."/>
            <person name="Rast P."/>
            <person name="Oberbeckmann S."/>
            <person name="Bunk B."/>
            <person name="Jeske O."/>
            <person name="Meyerdierks A."/>
            <person name="Storesund J.E."/>
            <person name="Kallscheuer N."/>
            <person name="Luecker S."/>
            <person name="Lage O.M."/>
            <person name="Pohl T."/>
            <person name="Merkel B.J."/>
            <person name="Hornburger P."/>
            <person name="Mueller R.-W."/>
            <person name="Bruemmer F."/>
            <person name="Labrenz M."/>
            <person name="Spormann A.M."/>
            <person name="Op den Camp H."/>
            <person name="Overmann J."/>
            <person name="Amann R."/>
            <person name="Jetten M.S.M."/>
            <person name="Mascher T."/>
            <person name="Medema M.H."/>
            <person name="Devos D.P."/>
            <person name="Kaster A.-K."/>
            <person name="Ovreas L."/>
            <person name="Rohde M."/>
            <person name="Galperin M.Y."/>
            <person name="Jogler C."/>
        </authorList>
    </citation>
    <scope>NUCLEOTIDE SEQUENCE [LARGE SCALE GENOMIC DNA]</scope>
    <source>
        <strain evidence="9 10">FC18</strain>
    </source>
</reference>
<dbReference type="GO" id="GO:0047753">
    <property type="term" value="F:choline-sulfatase activity"/>
    <property type="evidence" value="ECO:0007669"/>
    <property type="project" value="UniProtKB-EC"/>
</dbReference>
<comment type="similarity">
    <text evidence="2">Belongs to the sulfatase family.</text>
</comment>
<evidence type="ECO:0000256" key="4">
    <source>
        <dbReference type="ARBA" id="ARBA00022729"/>
    </source>
</evidence>
<name>A0A5B9PIH6_9BACT</name>
<evidence type="ECO:0000256" key="6">
    <source>
        <dbReference type="ARBA" id="ARBA00022837"/>
    </source>
</evidence>
<keyword evidence="3" id="KW-0479">Metal-binding</keyword>
<feature type="signal peptide" evidence="7">
    <location>
        <begin position="1"/>
        <end position="20"/>
    </location>
</feature>
<dbReference type="STRING" id="980251.GCA_001642875_04751"/>
<comment type="cofactor">
    <cofactor evidence="1">
        <name>Ca(2+)</name>
        <dbReference type="ChEBI" id="CHEBI:29108"/>
    </cofactor>
</comment>
<dbReference type="InterPro" id="IPR017850">
    <property type="entry name" value="Alkaline_phosphatase_core_sf"/>
</dbReference>
<keyword evidence="4 7" id="KW-0732">Signal</keyword>
<proteinExistence type="inferred from homology"/>
<dbReference type="EC" id="3.1.6.6" evidence="9"/>
<accession>A0A5B9PIH6</accession>
<dbReference type="PANTHER" id="PTHR45953">
    <property type="entry name" value="IDURONATE 2-SULFATASE"/>
    <property type="match status" value="1"/>
</dbReference>
<keyword evidence="10" id="KW-1185">Reference proteome</keyword>
<dbReference type="RefSeq" id="WP_075086427.1">
    <property type="nucleotide sequence ID" value="NZ_CP042912.1"/>
</dbReference>
<dbReference type="EMBL" id="CP042912">
    <property type="protein sequence ID" value="QEG22561.1"/>
    <property type="molecule type" value="Genomic_DNA"/>
</dbReference>
<dbReference type="GO" id="GO:0004423">
    <property type="term" value="F:iduronate-2-sulfatase activity"/>
    <property type="evidence" value="ECO:0007669"/>
    <property type="project" value="InterPro"/>
</dbReference>
<dbReference type="Pfam" id="PF00884">
    <property type="entry name" value="Sulfatase"/>
    <property type="match status" value="1"/>
</dbReference>
<dbReference type="PANTHER" id="PTHR45953:SF1">
    <property type="entry name" value="IDURONATE 2-SULFATASE"/>
    <property type="match status" value="1"/>
</dbReference>
<evidence type="ECO:0000256" key="3">
    <source>
        <dbReference type="ARBA" id="ARBA00022723"/>
    </source>
</evidence>
<protein>
    <submittedName>
        <fullName evidence="9">Choline-sulfatase</fullName>
        <ecNumber evidence="9">3.1.6.6</ecNumber>
    </submittedName>
</protein>
<dbReference type="OrthoDB" id="9782218at2"/>
<dbReference type="CDD" id="cd16030">
    <property type="entry name" value="iduronate-2-sulfatase"/>
    <property type="match status" value="1"/>
</dbReference>
<dbReference type="InterPro" id="IPR035874">
    <property type="entry name" value="IDS"/>
</dbReference>
<evidence type="ECO:0000256" key="7">
    <source>
        <dbReference type="SAM" id="SignalP"/>
    </source>
</evidence>
<evidence type="ECO:0000313" key="9">
    <source>
        <dbReference type="EMBL" id="QEG22561.1"/>
    </source>
</evidence>
<organism evidence="9 10">
    <name type="scientific">Mariniblastus fucicola</name>
    <dbReference type="NCBI Taxonomy" id="980251"/>
    <lineage>
        <taxon>Bacteria</taxon>
        <taxon>Pseudomonadati</taxon>
        <taxon>Planctomycetota</taxon>
        <taxon>Planctomycetia</taxon>
        <taxon>Pirellulales</taxon>
        <taxon>Pirellulaceae</taxon>
        <taxon>Mariniblastus</taxon>
    </lineage>
</organism>
<evidence type="ECO:0000256" key="1">
    <source>
        <dbReference type="ARBA" id="ARBA00001913"/>
    </source>
</evidence>
<gene>
    <name evidence="9" type="primary">betC_5</name>
    <name evidence="9" type="ORF">MFFC18_24440</name>
</gene>
<feature type="chain" id="PRO_5023134763" evidence="7">
    <location>
        <begin position="21"/>
        <end position="489"/>
    </location>
</feature>
<keyword evidence="6" id="KW-0106">Calcium</keyword>
<dbReference type="InterPro" id="IPR000917">
    <property type="entry name" value="Sulfatase_N"/>
</dbReference>
<evidence type="ECO:0000313" key="10">
    <source>
        <dbReference type="Proteomes" id="UP000322214"/>
    </source>
</evidence>
<feature type="domain" description="Sulfatase N-terminal" evidence="8">
    <location>
        <begin position="33"/>
        <end position="376"/>
    </location>
</feature>
<keyword evidence="5 9" id="KW-0378">Hydrolase</keyword>
<dbReference type="SUPFAM" id="SSF53649">
    <property type="entry name" value="Alkaline phosphatase-like"/>
    <property type="match status" value="1"/>
</dbReference>
<dbReference type="KEGG" id="mff:MFFC18_24440"/>
<dbReference type="Gene3D" id="3.40.720.10">
    <property type="entry name" value="Alkaline Phosphatase, subunit A"/>
    <property type="match status" value="1"/>
</dbReference>
<evidence type="ECO:0000256" key="5">
    <source>
        <dbReference type="ARBA" id="ARBA00022801"/>
    </source>
</evidence>
<dbReference type="GO" id="GO:0005737">
    <property type="term" value="C:cytoplasm"/>
    <property type="evidence" value="ECO:0007669"/>
    <property type="project" value="TreeGrafter"/>
</dbReference>
<sequence length="489" mass="54674" precursor="true">MQIRLSVLSLFWLVTAVATAATCLAQDTTPAKRNVLLIMTDDCNCDLGCYGDELVQTPNIDRLAERGTRFDRAYCQYPVCNPSRSSMMTGLYPDQTGVITNGIFFRDKLPNVVTMPQMFRNQGYWAGRVGKIYHYNVPMQIGEDGMDDAASWDTVVNPRGIDREVHDQINTLQKGQFGGTLSWLNLKSKPEEHTDGIAATEAIKLLDSHHPSKTGKPFFLAVGFYRPHTPFVASPEFFEHYPLDKIEPTMQLDGDRDDIPLAALMDRPKQLGLGVEKRKKIIQAYYASISMMDDQLGRILDAVERLGLKDNTTVVFVSDHGYHLGAHGLWQKSDLFEGGCRVPMVISDPDLPKGNSTASLVGLIDLYPTLGELANVSVPKHVLGKSLVPILKDPVAEVNEFVISMTVSRARWTHKEFTKKRVKGYSIRTHQHRFTQWANGDLGQELYDYASDPNEYSNLAKQPAESSVQQGLEIKLDGWRRANGAVELP</sequence>
<evidence type="ECO:0000259" key="8">
    <source>
        <dbReference type="Pfam" id="PF00884"/>
    </source>
</evidence>
<dbReference type="GO" id="GO:0046872">
    <property type="term" value="F:metal ion binding"/>
    <property type="evidence" value="ECO:0007669"/>
    <property type="project" value="UniProtKB-KW"/>
</dbReference>